<evidence type="ECO:0000313" key="2">
    <source>
        <dbReference type="Proteomes" id="UP000631670"/>
    </source>
</evidence>
<protein>
    <submittedName>
        <fullName evidence="1">Uncharacterized protein</fullName>
    </submittedName>
</protein>
<dbReference type="RefSeq" id="WP_192782885.1">
    <property type="nucleotide sequence ID" value="NZ_JADBEG010000001.1"/>
</dbReference>
<accession>A0ABR9IF94</accession>
<evidence type="ECO:0000313" key="1">
    <source>
        <dbReference type="EMBL" id="MBE1501854.1"/>
    </source>
</evidence>
<gene>
    <name evidence="1" type="ORF">H4696_008954</name>
</gene>
<reference evidence="1 2" key="1">
    <citation type="submission" date="2020-10" db="EMBL/GenBank/DDBJ databases">
        <title>Sequencing the genomes of 1000 actinobacteria strains.</title>
        <authorList>
            <person name="Klenk H.-P."/>
        </authorList>
    </citation>
    <scope>NUCLEOTIDE SEQUENCE [LARGE SCALE GENOMIC DNA]</scope>
    <source>
        <strain evidence="1 2">DSM 44653</strain>
    </source>
</reference>
<name>A0ABR9IF94_9PSEU</name>
<keyword evidence="2" id="KW-1185">Reference proteome</keyword>
<organism evidence="1 2">
    <name type="scientific">Amycolatopsis lexingtonensis</name>
    <dbReference type="NCBI Taxonomy" id="218822"/>
    <lineage>
        <taxon>Bacteria</taxon>
        <taxon>Bacillati</taxon>
        <taxon>Actinomycetota</taxon>
        <taxon>Actinomycetes</taxon>
        <taxon>Pseudonocardiales</taxon>
        <taxon>Pseudonocardiaceae</taxon>
        <taxon>Amycolatopsis</taxon>
    </lineage>
</organism>
<dbReference type="Proteomes" id="UP000631670">
    <property type="component" value="Unassembled WGS sequence"/>
</dbReference>
<comment type="caution">
    <text evidence="1">The sequence shown here is derived from an EMBL/GenBank/DDBJ whole genome shotgun (WGS) entry which is preliminary data.</text>
</comment>
<sequence>MFDTPLRPIIILNPAKDDYYRNATTTVSNRGWRRREPGPMPLLERPSLLPRAIELLKAETDVDELALASECQAPLSLFRMITARAPNRLEAPKRCRVGRWVRKERAES</sequence>
<dbReference type="EMBL" id="JADBEG010000001">
    <property type="protein sequence ID" value="MBE1501854.1"/>
    <property type="molecule type" value="Genomic_DNA"/>
</dbReference>
<proteinExistence type="predicted"/>